<proteinExistence type="predicted"/>
<evidence type="ECO:0000313" key="3">
    <source>
        <dbReference type="Proteomes" id="UP000585474"/>
    </source>
</evidence>
<reference evidence="3" key="1">
    <citation type="submission" date="2019-07" db="EMBL/GenBank/DDBJ databases">
        <title>De Novo Assembly of kiwifruit Actinidia rufa.</title>
        <authorList>
            <person name="Sugita-Konishi S."/>
            <person name="Sato K."/>
            <person name="Mori E."/>
            <person name="Abe Y."/>
            <person name="Kisaki G."/>
            <person name="Hamano K."/>
            <person name="Suezawa K."/>
            <person name="Otani M."/>
            <person name="Fukuda T."/>
            <person name="Manabe T."/>
            <person name="Gomi K."/>
            <person name="Tabuchi M."/>
            <person name="Akimitsu K."/>
            <person name="Kataoka I."/>
        </authorList>
    </citation>
    <scope>NUCLEOTIDE SEQUENCE [LARGE SCALE GENOMIC DNA]</scope>
    <source>
        <strain evidence="3">cv. Fuchu</strain>
    </source>
</reference>
<dbReference type="EMBL" id="BJWL01000146">
    <property type="protein sequence ID" value="GFS31521.1"/>
    <property type="molecule type" value="Genomic_DNA"/>
</dbReference>
<sequence length="298" mass="34836">MHRLTTGWPEKENDNNPPTLRPKAEVIAELWFQINEEYYRAEPPLAWTFARPSMPNKAPSTLEIEGMDALKKFNPRKFTLYDGKSDPRSHIIHVGRFKVSWPWRLAVGHHAPTIRISRVAGRDRVVSEHKVWHFRVKIPLSEPKFIQVMPSRRGRGRRGAAELEYRVDRVERILEGLVKVVHEVHNNNNHDDAPQQSAMPMPGARAMPLMTFPQKKNYYGILMRMHRFKVSWPWRLAVGHHVLTIRIGRVARRDMMALWNHLYEFLTTNIEVFACIPYEMPGIDPSFIKHKLNIIPEA</sequence>
<dbReference type="Proteomes" id="UP000585474">
    <property type="component" value="Unassembled WGS sequence"/>
</dbReference>
<dbReference type="AlphaFoldDB" id="A0A7J0DCQ0"/>
<keyword evidence="3" id="KW-1185">Reference proteome</keyword>
<name>A0A7J0DCQ0_9ERIC</name>
<feature type="region of interest" description="Disordered" evidence="1">
    <location>
        <begin position="1"/>
        <end position="20"/>
    </location>
</feature>
<evidence type="ECO:0000313" key="2">
    <source>
        <dbReference type="EMBL" id="GFS31521.1"/>
    </source>
</evidence>
<gene>
    <name evidence="2" type="ORF">Acr_00g0017820</name>
</gene>
<comment type="caution">
    <text evidence="2">The sequence shown here is derived from an EMBL/GenBank/DDBJ whole genome shotgun (WGS) entry which is preliminary data.</text>
</comment>
<dbReference type="OrthoDB" id="1740536at2759"/>
<accession>A0A7J0DCQ0</accession>
<protein>
    <submittedName>
        <fullName evidence="2">Uncharacterized protein</fullName>
    </submittedName>
</protein>
<organism evidence="2 3">
    <name type="scientific">Actinidia rufa</name>
    <dbReference type="NCBI Taxonomy" id="165716"/>
    <lineage>
        <taxon>Eukaryota</taxon>
        <taxon>Viridiplantae</taxon>
        <taxon>Streptophyta</taxon>
        <taxon>Embryophyta</taxon>
        <taxon>Tracheophyta</taxon>
        <taxon>Spermatophyta</taxon>
        <taxon>Magnoliopsida</taxon>
        <taxon>eudicotyledons</taxon>
        <taxon>Gunneridae</taxon>
        <taxon>Pentapetalae</taxon>
        <taxon>asterids</taxon>
        <taxon>Ericales</taxon>
        <taxon>Actinidiaceae</taxon>
        <taxon>Actinidia</taxon>
    </lineage>
</organism>
<evidence type="ECO:0000256" key="1">
    <source>
        <dbReference type="SAM" id="MobiDB-lite"/>
    </source>
</evidence>